<evidence type="ECO:0000313" key="2">
    <source>
        <dbReference type="EMBL" id="TFD27494.1"/>
    </source>
</evidence>
<sequence>MSAETDKIAAEQTAVITHHLPDLLDGTEEQAMAAADAMMRTVTSPGHFSGLAIGIAGIGAIFMKRAMPTDGDGMYAIEQVTPMNDRDPKLNAMRVVTMLANDDRETAFAVALQMDQGDVDQSAKFLAGLLAAARGIFQVAKAEGKHLAPKP</sequence>
<keyword evidence="1" id="KW-0812">Transmembrane</keyword>
<comment type="caution">
    <text evidence="2">The sequence shown here is derived from an EMBL/GenBank/DDBJ whole genome shotgun (WGS) entry which is preliminary data.</text>
</comment>
<accession>A0A4Y8JS45</accession>
<keyword evidence="1" id="KW-0472">Membrane</keyword>
<reference evidence="2 3" key="1">
    <citation type="submission" date="2019-03" db="EMBL/GenBank/DDBJ databases">
        <title>Genomics of glacier-inhabiting Cryobacterium strains.</title>
        <authorList>
            <person name="Liu Q."/>
            <person name="Xin Y.-H."/>
        </authorList>
    </citation>
    <scope>NUCLEOTIDE SEQUENCE [LARGE SCALE GENOMIC DNA]</scope>
    <source>
        <strain evidence="2 3">TMT1-51</strain>
    </source>
</reference>
<dbReference type="Proteomes" id="UP000297472">
    <property type="component" value="Unassembled WGS sequence"/>
</dbReference>
<organism evidence="2 3">
    <name type="scientific">Cryobacterium cryoconiti</name>
    <dbReference type="NCBI Taxonomy" id="1259239"/>
    <lineage>
        <taxon>Bacteria</taxon>
        <taxon>Bacillati</taxon>
        <taxon>Actinomycetota</taxon>
        <taxon>Actinomycetes</taxon>
        <taxon>Micrococcales</taxon>
        <taxon>Microbacteriaceae</taxon>
        <taxon>Cryobacterium</taxon>
    </lineage>
</organism>
<proteinExistence type="predicted"/>
<gene>
    <name evidence="2" type="ORF">E3T49_13205</name>
</gene>
<keyword evidence="3" id="KW-1185">Reference proteome</keyword>
<dbReference type="EMBL" id="SOHA01000039">
    <property type="protein sequence ID" value="TFD27494.1"/>
    <property type="molecule type" value="Genomic_DNA"/>
</dbReference>
<name>A0A4Y8JS45_9MICO</name>
<dbReference type="AlphaFoldDB" id="A0A4Y8JS45"/>
<evidence type="ECO:0000256" key="1">
    <source>
        <dbReference type="SAM" id="Phobius"/>
    </source>
</evidence>
<evidence type="ECO:0000313" key="3">
    <source>
        <dbReference type="Proteomes" id="UP000297472"/>
    </source>
</evidence>
<dbReference type="RefSeq" id="WP_134425364.1">
    <property type="nucleotide sequence ID" value="NZ_SOHA01000039.1"/>
</dbReference>
<feature type="transmembrane region" description="Helical" evidence="1">
    <location>
        <begin position="46"/>
        <end position="63"/>
    </location>
</feature>
<protein>
    <submittedName>
        <fullName evidence="2">Uncharacterized protein</fullName>
    </submittedName>
</protein>
<keyword evidence="1" id="KW-1133">Transmembrane helix</keyword>